<dbReference type="AlphaFoldDB" id="A0A813I7L5"/>
<evidence type="ECO:0000256" key="1">
    <source>
        <dbReference type="SAM" id="SignalP"/>
    </source>
</evidence>
<name>A0A813I7L5_POLGL</name>
<proteinExistence type="predicted"/>
<sequence length="331" mass="34648">MMFRAGALVFVIIARPTTGSKITCKAGDLTCEVDSNAFMQVHHKKGKCPGGDASQCTLCSTATQCLCNPTWAVACTAPGSKDACTSAGGAWCTDIPTPTPGPPAPPIPSGALMGEWSTCYPSVCPGSEPYPDSSIKICFTGSGTFQANEESCARATSFNYLSIGGGPGFIPPTADEIKSLKGYDGISLDIESYAALDVDAIQVSLQAAKDAGLKTHFTCAHTGYGLTRDFVMAVLKLPTLDYVSPQLYTTTPCIQATESAGITWADWKTALDSDGATAQLLPGVPEGDFQSYASYDDITNTFCSSKFGKPCPGVMVWPTTGTCTGVDRVWP</sequence>
<keyword evidence="1" id="KW-0732">Signal</keyword>
<dbReference type="Gene3D" id="3.20.20.80">
    <property type="entry name" value="Glycosidases"/>
    <property type="match status" value="1"/>
</dbReference>
<feature type="chain" id="PRO_5032794013" description="Chitinase" evidence="1">
    <location>
        <begin position="20"/>
        <end position="331"/>
    </location>
</feature>
<dbReference type="InterPro" id="IPR017853">
    <property type="entry name" value="GH"/>
</dbReference>
<dbReference type="SUPFAM" id="SSF51445">
    <property type="entry name" value="(Trans)glycosidases"/>
    <property type="match status" value="1"/>
</dbReference>
<comment type="caution">
    <text evidence="2">The sequence shown here is derived from an EMBL/GenBank/DDBJ whole genome shotgun (WGS) entry which is preliminary data.</text>
</comment>
<dbReference type="EMBL" id="CAJNNW010004644">
    <property type="protein sequence ID" value="CAE8646626.1"/>
    <property type="molecule type" value="Genomic_DNA"/>
</dbReference>
<gene>
    <name evidence="2" type="ORF">PGLA2088_LOCUS4969</name>
</gene>
<dbReference type="Proteomes" id="UP000626109">
    <property type="component" value="Unassembled WGS sequence"/>
</dbReference>
<evidence type="ECO:0000313" key="2">
    <source>
        <dbReference type="EMBL" id="CAE8646626.1"/>
    </source>
</evidence>
<feature type="signal peptide" evidence="1">
    <location>
        <begin position="1"/>
        <end position="19"/>
    </location>
</feature>
<evidence type="ECO:0000313" key="3">
    <source>
        <dbReference type="Proteomes" id="UP000626109"/>
    </source>
</evidence>
<protein>
    <recommendedName>
        <fullName evidence="4">Chitinase</fullName>
    </recommendedName>
</protein>
<accession>A0A813I7L5</accession>
<reference evidence="2" key="1">
    <citation type="submission" date="2021-02" db="EMBL/GenBank/DDBJ databases">
        <authorList>
            <person name="Dougan E. K."/>
            <person name="Rhodes N."/>
            <person name="Thang M."/>
            <person name="Chan C."/>
        </authorList>
    </citation>
    <scope>NUCLEOTIDE SEQUENCE</scope>
</reference>
<evidence type="ECO:0008006" key="4">
    <source>
        <dbReference type="Google" id="ProtNLM"/>
    </source>
</evidence>
<organism evidence="2 3">
    <name type="scientific">Polarella glacialis</name>
    <name type="common">Dinoflagellate</name>
    <dbReference type="NCBI Taxonomy" id="89957"/>
    <lineage>
        <taxon>Eukaryota</taxon>
        <taxon>Sar</taxon>
        <taxon>Alveolata</taxon>
        <taxon>Dinophyceae</taxon>
        <taxon>Suessiales</taxon>
        <taxon>Suessiaceae</taxon>
        <taxon>Polarella</taxon>
    </lineage>
</organism>